<feature type="region of interest" description="Disordered" evidence="1">
    <location>
        <begin position="1"/>
        <end position="35"/>
    </location>
</feature>
<dbReference type="Proteomes" id="UP000185924">
    <property type="component" value="Unassembled WGS sequence"/>
</dbReference>
<dbReference type="EMBL" id="FTNM01000007">
    <property type="protein sequence ID" value="SIR47308.1"/>
    <property type="molecule type" value="Genomic_DNA"/>
</dbReference>
<gene>
    <name evidence="2" type="ORF">SAMN05421545_3783</name>
</gene>
<evidence type="ECO:0000256" key="1">
    <source>
        <dbReference type="SAM" id="MobiDB-lite"/>
    </source>
</evidence>
<evidence type="ECO:0000313" key="3">
    <source>
        <dbReference type="Proteomes" id="UP000185924"/>
    </source>
</evidence>
<feature type="non-terminal residue" evidence="2">
    <location>
        <position position="1"/>
    </location>
</feature>
<dbReference type="AlphaFoldDB" id="A0A1N7B7N5"/>
<reference evidence="3" key="1">
    <citation type="submission" date="2017-01" db="EMBL/GenBank/DDBJ databases">
        <authorList>
            <person name="Varghese N."/>
            <person name="Submissions S."/>
        </authorList>
    </citation>
    <scope>NUCLEOTIDE SEQUENCE [LARGE SCALE GENOMIC DNA]</scope>
    <source>
        <strain evidence="3">DM9</strain>
    </source>
</reference>
<protein>
    <submittedName>
        <fullName evidence="2">Uncharacterized protein</fullName>
    </submittedName>
</protein>
<accession>A0A1N7B7N5</accession>
<organism evidence="2 3">
    <name type="scientific">Pontibacter lucknowensis</name>
    <dbReference type="NCBI Taxonomy" id="1077936"/>
    <lineage>
        <taxon>Bacteria</taxon>
        <taxon>Pseudomonadati</taxon>
        <taxon>Bacteroidota</taxon>
        <taxon>Cytophagia</taxon>
        <taxon>Cytophagales</taxon>
        <taxon>Hymenobacteraceae</taxon>
        <taxon>Pontibacter</taxon>
    </lineage>
</organism>
<feature type="compositionally biased region" description="Basic and acidic residues" evidence="1">
    <location>
        <begin position="25"/>
        <end position="35"/>
    </location>
</feature>
<keyword evidence="3" id="KW-1185">Reference proteome</keyword>
<proteinExistence type="predicted"/>
<name>A0A1N7B7N5_9BACT</name>
<evidence type="ECO:0000313" key="2">
    <source>
        <dbReference type="EMBL" id="SIR47308.1"/>
    </source>
</evidence>
<sequence length="35" mass="3848">VAANPNNARPLIRKSQGPYAFNTPHRNEGEGSRLD</sequence>